<name>A0A8S9TQG4_PHYIN</name>
<sequence length="82" mass="9589">MAWQGNEDGRYEWRSTPTAPTEVRWLWRERASKDEGGSTTQHQRYLEKKTLRQPARTSTAKRDDMCFYVMSTVTGLHASGYM</sequence>
<accession>A0A8S9TQG4</accession>
<feature type="region of interest" description="Disordered" evidence="1">
    <location>
        <begin position="30"/>
        <end position="59"/>
    </location>
</feature>
<dbReference type="AlphaFoldDB" id="A0A8S9TQG4"/>
<proteinExistence type="predicted"/>
<dbReference type="EMBL" id="JAACNO010002868">
    <property type="protein sequence ID" value="KAF4130223.1"/>
    <property type="molecule type" value="Genomic_DNA"/>
</dbReference>
<dbReference type="Proteomes" id="UP000704712">
    <property type="component" value="Unassembled WGS sequence"/>
</dbReference>
<comment type="caution">
    <text evidence="2">The sequence shown here is derived from an EMBL/GenBank/DDBJ whole genome shotgun (WGS) entry which is preliminary data.</text>
</comment>
<protein>
    <submittedName>
        <fullName evidence="2">Uncharacterized protein</fullName>
    </submittedName>
</protein>
<reference evidence="2" key="1">
    <citation type="submission" date="2020-03" db="EMBL/GenBank/DDBJ databases">
        <title>Hybrid Assembly of Korean Phytophthora infestans isolates.</title>
        <authorList>
            <person name="Prokchorchik M."/>
            <person name="Lee Y."/>
            <person name="Seo J."/>
            <person name="Cho J.-H."/>
            <person name="Park Y.-E."/>
            <person name="Jang D.-C."/>
            <person name="Im J.-S."/>
            <person name="Choi J.-G."/>
            <person name="Park H.-J."/>
            <person name="Lee G.-B."/>
            <person name="Lee Y.-G."/>
            <person name="Hong S.-Y."/>
            <person name="Cho K."/>
            <person name="Sohn K.H."/>
        </authorList>
    </citation>
    <scope>NUCLEOTIDE SEQUENCE</scope>
    <source>
        <strain evidence="2">KR_2_A2</strain>
    </source>
</reference>
<evidence type="ECO:0000256" key="1">
    <source>
        <dbReference type="SAM" id="MobiDB-lite"/>
    </source>
</evidence>
<evidence type="ECO:0000313" key="3">
    <source>
        <dbReference type="Proteomes" id="UP000704712"/>
    </source>
</evidence>
<organism evidence="2 3">
    <name type="scientific">Phytophthora infestans</name>
    <name type="common">Potato late blight agent</name>
    <name type="synonym">Botrytis infestans</name>
    <dbReference type="NCBI Taxonomy" id="4787"/>
    <lineage>
        <taxon>Eukaryota</taxon>
        <taxon>Sar</taxon>
        <taxon>Stramenopiles</taxon>
        <taxon>Oomycota</taxon>
        <taxon>Peronosporomycetes</taxon>
        <taxon>Peronosporales</taxon>
        <taxon>Peronosporaceae</taxon>
        <taxon>Phytophthora</taxon>
    </lineage>
</organism>
<evidence type="ECO:0000313" key="2">
    <source>
        <dbReference type="EMBL" id="KAF4130223.1"/>
    </source>
</evidence>
<gene>
    <name evidence="2" type="ORF">GN958_ATG20638</name>
</gene>